<dbReference type="Pfam" id="PF07694">
    <property type="entry name" value="5TM-5TMR_LYT"/>
    <property type="match status" value="1"/>
</dbReference>
<evidence type="ECO:0000259" key="12">
    <source>
        <dbReference type="PROSITE" id="PS50109"/>
    </source>
</evidence>
<keyword evidence="9" id="KW-0902">Two-component regulatory system</keyword>
<protein>
    <submittedName>
        <fullName evidence="13">Histidine kinase</fullName>
    </submittedName>
</protein>
<reference evidence="13 14" key="1">
    <citation type="submission" date="2018-10" db="EMBL/GenBank/DDBJ databases">
        <title>Genome-centric metagenomics revealed C2 chemical producing, CO utilizing Clostridium with novel acetogenic gene cluster.</title>
        <authorList>
            <person name="Kang H."/>
            <person name="Park B."/>
            <person name="Choi I.G."/>
            <person name="Chang I.S."/>
        </authorList>
    </citation>
    <scope>NUCLEOTIDE SEQUENCE [LARGE SCALE GENOMIC DNA]</scope>
    <source>
        <strain evidence="13 14">H21-9</strain>
    </source>
</reference>
<dbReference type="InterPro" id="IPR005467">
    <property type="entry name" value="His_kinase_dom"/>
</dbReference>
<dbReference type="RefSeq" id="WP_023162323.1">
    <property type="nucleotide sequence ID" value="NZ_CP110420.1"/>
</dbReference>
<sequence length="562" mass="62217">MIYLKLLQNMALIALSAYMYNHSSILKQLIKDELGTADKILLVIFFSTLGILSNYTGVNVEPANNINSETMALGYLGMHDAIANTRPIAAIVSGYIGGPLIGVIVGLISGVHRYALGGFTAVACTIATIVEGLIGGIARKYSKDESLNVKHAFFAAIVAECFQMIIILIFARPLISALILVKIIAVPMILINSLGTVIFISIIKSVKEEYNKVGAIEAQKALNIAKRTVKYMRKGLGEETAKNVSKIIYEVANIDGILIGDKSDILTCSVKNINKIRLRESIYKGDKFPVYKIINEGQMFFVCAPFNIPNSGFQGVLGLGLKSKKDINNYFIQFVQELSDLLSNQIELYKLNKLAEEASIAEFKALRSQIQPHFLFNALNTISSFCRTNPSKARELIIDLSNYFRQTLKREEDFAYLKDELEFTKSYISIEEARFGNRLKLIIDIPDKMMTAKVPAFILQPIVENAIKHGILPKPEGGSVYLKASFKDKEILFSVEDTGVGMSNERLNEILTKWPGIGLKNVNERLKLLYGEDHGLSIKTSLNNGTKISFLISMKEVSSANG</sequence>
<dbReference type="Gene3D" id="3.30.565.10">
    <property type="entry name" value="Histidine kinase-like ATPase, C-terminal domain"/>
    <property type="match status" value="1"/>
</dbReference>
<keyword evidence="5" id="KW-0547">Nucleotide-binding</keyword>
<dbReference type="GO" id="GO:0005886">
    <property type="term" value="C:plasma membrane"/>
    <property type="evidence" value="ECO:0007669"/>
    <property type="project" value="UniProtKB-SubCell"/>
</dbReference>
<evidence type="ECO:0000256" key="11">
    <source>
        <dbReference type="SAM" id="Phobius"/>
    </source>
</evidence>
<feature type="transmembrane region" description="Helical" evidence="11">
    <location>
        <begin position="88"/>
        <end position="108"/>
    </location>
</feature>
<dbReference type="PROSITE" id="PS50109">
    <property type="entry name" value="HIS_KIN"/>
    <property type="match status" value="1"/>
</dbReference>
<keyword evidence="8 11" id="KW-1133">Transmembrane helix</keyword>
<keyword evidence="2" id="KW-1003">Cell membrane</keyword>
<dbReference type="PANTHER" id="PTHR34220:SF7">
    <property type="entry name" value="SENSOR HISTIDINE KINASE YPDA"/>
    <property type="match status" value="1"/>
</dbReference>
<feature type="transmembrane region" description="Helical" evidence="11">
    <location>
        <begin position="151"/>
        <end position="171"/>
    </location>
</feature>
<feature type="transmembrane region" description="Helical" evidence="11">
    <location>
        <begin position="177"/>
        <end position="203"/>
    </location>
</feature>
<evidence type="ECO:0000256" key="9">
    <source>
        <dbReference type="ARBA" id="ARBA00023012"/>
    </source>
</evidence>
<dbReference type="InterPro" id="IPR011620">
    <property type="entry name" value="Sig_transdc_His_kinase_LytS_TM"/>
</dbReference>
<comment type="caution">
    <text evidence="13">The sequence shown here is derived from an EMBL/GenBank/DDBJ whole genome shotgun (WGS) entry which is preliminary data.</text>
</comment>
<comment type="subcellular location">
    <subcellularLocation>
        <location evidence="1">Cell membrane</location>
        <topology evidence="1">Multi-pass membrane protein</topology>
    </subcellularLocation>
</comment>
<dbReference type="GO" id="GO:0000155">
    <property type="term" value="F:phosphorelay sensor kinase activity"/>
    <property type="evidence" value="ECO:0007669"/>
    <property type="project" value="InterPro"/>
</dbReference>
<dbReference type="InterPro" id="IPR036890">
    <property type="entry name" value="HATPase_C_sf"/>
</dbReference>
<organism evidence="13 14">
    <name type="scientific">Clostridium autoethanogenum</name>
    <dbReference type="NCBI Taxonomy" id="84023"/>
    <lineage>
        <taxon>Bacteria</taxon>
        <taxon>Bacillati</taxon>
        <taxon>Bacillota</taxon>
        <taxon>Clostridia</taxon>
        <taxon>Eubacteriales</taxon>
        <taxon>Clostridiaceae</taxon>
        <taxon>Clostridium</taxon>
    </lineage>
</organism>
<dbReference type="PANTHER" id="PTHR34220">
    <property type="entry name" value="SENSOR HISTIDINE KINASE YPDA"/>
    <property type="match status" value="1"/>
</dbReference>
<evidence type="ECO:0000256" key="3">
    <source>
        <dbReference type="ARBA" id="ARBA00022679"/>
    </source>
</evidence>
<proteinExistence type="predicted"/>
<accession>A0A3M0S5B5</accession>
<evidence type="ECO:0000256" key="10">
    <source>
        <dbReference type="ARBA" id="ARBA00023136"/>
    </source>
</evidence>
<evidence type="ECO:0000313" key="14">
    <source>
        <dbReference type="Proteomes" id="UP000277999"/>
    </source>
</evidence>
<evidence type="ECO:0000256" key="5">
    <source>
        <dbReference type="ARBA" id="ARBA00022741"/>
    </source>
</evidence>
<evidence type="ECO:0000256" key="2">
    <source>
        <dbReference type="ARBA" id="ARBA00022475"/>
    </source>
</evidence>
<evidence type="ECO:0000256" key="7">
    <source>
        <dbReference type="ARBA" id="ARBA00022840"/>
    </source>
</evidence>
<dbReference type="Gene3D" id="1.10.1760.20">
    <property type="match status" value="1"/>
</dbReference>
<name>A0A3M0S5B5_9CLOT</name>
<keyword evidence="10 11" id="KW-0472">Membrane</keyword>
<dbReference type="AlphaFoldDB" id="A0A3M0S5B5"/>
<dbReference type="Proteomes" id="UP000277999">
    <property type="component" value="Unassembled WGS sequence"/>
</dbReference>
<evidence type="ECO:0000256" key="1">
    <source>
        <dbReference type="ARBA" id="ARBA00004651"/>
    </source>
</evidence>
<dbReference type="GO" id="GO:0071555">
    <property type="term" value="P:cell wall organization"/>
    <property type="evidence" value="ECO:0007669"/>
    <property type="project" value="InterPro"/>
</dbReference>
<dbReference type="EMBL" id="RFAQ01000109">
    <property type="protein sequence ID" value="RMC93091.1"/>
    <property type="molecule type" value="Genomic_DNA"/>
</dbReference>
<keyword evidence="7" id="KW-0067">ATP-binding</keyword>
<dbReference type="SUPFAM" id="SSF55874">
    <property type="entry name" value="ATPase domain of HSP90 chaperone/DNA topoisomerase II/histidine kinase"/>
    <property type="match status" value="1"/>
</dbReference>
<dbReference type="InterPro" id="IPR050640">
    <property type="entry name" value="Bact_2-comp_sensor_kinase"/>
</dbReference>
<keyword evidence="4 11" id="KW-0812">Transmembrane</keyword>
<keyword evidence="3" id="KW-0808">Transferase</keyword>
<dbReference type="Pfam" id="PF02518">
    <property type="entry name" value="HATPase_c"/>
    <property type="match status" value="1"/>
</dbReference>
<dbReference type="InterPro" id="IPR003594">
    <property type="entry name" value="HATPase_dom"/>
</dbReference>
<keyword evidence="6 13" id="KW-0418">Kinase</keyword>
<dbReference type="GO" id="GO:0005524">
    <property type="term" value="F:ATP binding"/>
    <property type="evidence" value="ECO:0007669"/>
    <property type="project" value="UniProtKB-KW"/>
</dbReference>
<evidence type="ECO:0000256" key="8">
    <source>
        <dbReference type="ARBA" id="ARBA00022989"/>
    </source>
</evidence>
<evidence type="ECO:0000256" key="6">
    <source>
        <dbReference type="ARBA" id="ARBA00022777"/>
    </source>
</evidence>
<dbReference type="InterPro" id="IPR010559">
    <property type="entry name" value="Sig_transdc_His_kin_internal"/>
</dbReference>
<feature type="transmembrane region" description="Helical" evidence="11">
    <location>
        <begin position="114"/>
        <end position="139"/>
    </location>
</feature>
<dbReference type="SMART" id="SM00387">
    <property type="entry name" value="HATPase_c"/>
    <property type="match status" value="1"/>
</dbReference>
<evidence type="ECO:0000256" key="4">
    <source>
        <dbReference type="ARBA" id="ARBA00022692"/>
    </source>
</evidence>
<evidence type="ECO:0000313" key="13">
    <source>
        <dbReference type="EMBL" id="RMC93091.1"/>
    </source>
</evidence>
<feature type="domain" description="Histidine kinase" evidence="12">
    <location>
        <begin position="433"/>
        <end position="556"/>
    </location>
</feature>
<gene>
    <name evidence="13" type="ORF">D9O40_18730</name>
</gene>
<dbReference type="Pfam" id="PF06580">
    <property type="entry name" value="His_kinase"/>
    <property type="match status" value="1"/>
</dbReference>